<name>A0A6A6R6G0_9PEZI</name>
<evidence type="ECO:0008006" key="4">
    <source>
        <dbReference type="Google" id="ProtNLM"/>
    </source>
</evidence>
<evidence type="ECO:0000256" key="1">
    <source>
        <dbReference type="SAM" id="SignalP"/>
    </source>
</evidence>
<keyword evidence="3" id="KW-1185">Reference proteome</keyword>
<feature type="chain" id="PRO_5025678276" description="Secreted protein" evidence="1">
    <location>
        <begin position="23"/>
        <end position="112"/>
    </location>
</feature>
<organism evidence="2 3">
    <name type="scientific">Lophium mytilinum</name>
    <dbReference type="NCBI Taxonomy" id="390894"/>
    <lineage>
        <taxon>Eukaryota</taxon>
        <taxon>Fungi</taxon>
        <taxon>Dikarya</taxon>
        <taxon>Ascomycota</taxon>
        <taxon>Pezizomycotina</taxon>
        <taxon>Dothideomycetes</taxon>
        <taxon>Pleosporomycetidae</taxon>
        <taxon>Mytilinidiales</taxon>
        <taxon>Mytilinidiaceae</taxon>
        <taxon>Lophium</taxon>
    </lineage>
</organism>
<sequence>MASKNWMFVWTVTFTWIHICFRLCIVSTSHSGTKNPPLAKRPAIAIPSAANATSHLYHIATYRAVPKCLKECPNHQNLTSQALPSTPRTSPTHSPTYLFKRRSSELAQLLHL</sequence>
<feature type="signal peptide" evidence="1">
    <location>
        <begin position="1"/>
        <end position="22"/>
    </location>
</feature>
<protein>
    <recommendedName>
        <fullName evidence="4">Secreted protein</fullName>
    </recommendedName>
</protein>
<reference evidence="2" key="1">
    <citation type="journal article" date="2020" name="Stud. Mycol.">
        <title>101 Dothideomycetes genomes: a test case for predicting lifestyles and emergence of pathogens.</title>
        <authorList>
            <person name="Haridas S."/>
            <person name="Albert R."/>
            <person name="Binder M."/>
            <person name="Bloem J."/>
            <person name="Labutti K."/>
            <person name="Salamov A."/>
            <person name="Andreopoulos B."/>
            <person name="Baker S."/>
            <person name="Barry K."/>
            <person name="Bills G."/>
            <person name="Bluhm B."/>
            <person name="Cannon C."/>
            <person name="Castanera R."/>
            <person name="Culley D."/>
            <person name="Daum C."/>
            <person name="Ezra D."/>
            <person name="Gonzalez J."/>
            <person name="Henrissat B."/>
            <person name="Kuo A."/>
            <person name="Liang C."/>
            <person name="Lipzen A."/>
            <person name="Lutzoni F."/>
            <person name="Magnuson J."/>
            <person name="Mondo S."/>
            <person name="Nolan M."/>
            <person name="Ohm R."/>
            <person name="Pangilinan J."/>
            <person name="Park H.-J."/>
            <person name="Ramirez L."/>
            <person name="Alfaro M."/>
            <person name="Sun H."/>
            <person name="Tritt A."/>
            <person name="Yoshinaga Y."/>
            <person name="Zwiers L.-H."/>
            <person name="Turgeon B."/>
            <person name="Goodwin S."/>
            <person name="Spatafora J."/>
            <person name="Crous P."/>
            <person name="Grigoriev I."/>
        </authorList>
    </citation>
    <scope>NUCLEOTIDE SEQUENCE</scope>
    <source>
        <strain evidence="2">CBS 269.34</strain>
    </source>
</reference>
<proteinExistence type="predicted"/>
<accession>A0A6A6R6G0</accession>
<dbReference type="EMBL" id="MU004183">
    <property type="protein sequence ID" value="KAF2499992.1"/>
    <property type="molecule type" value="Genomic_DNA"/>
</dbReference>
<dbReference type="Proteomes" id="UP000799750">
    <property type="component" value="Unassembled WGS sequence"/>
</dbReference>
<evidence type="ECO:0000313" key="2">
    <source>
        <dbReference type="EMBL" id="KAF2499992.1"/>
    </source>
</evidence>
<dbReference type="AlphaFoldDB" id="A0A6A6R6G0"/>
<gene>
    <name evidence="2" type="ORF">BU16DRAFT_233533</name>
</gene>
<keyword evidence="1" id="KW-0732">Signal</keyword>
<evidence type="ECO:0000313" key="3">
    <source>
        <dbReference type="Proteomes" id="UP000799750"/>
    </source>
</evidence>